<name>A0A9W9RX99_9EURO</name>
<dbReference type="AlphaFoldDB" id="A0A9W9RX99"/>
<protein>
    <submittedName>
        <fullName evidence="1">Uncharacterized protein</fullName>
    </submittedName>
</protein>
<reference evidence="1" key="2">
    <citation type="journal article" date="2023" name="IMA Fungus">
        <title>Comparative genomic study of the Penicillium genus elucidates a diverse pangenome and 15 lateral gene transfer events.</title>
        <authorList>
            <person name="Petersen C."/>
            <person name="Sorensen T."/>
            <person name="Nielsen M.R."/>
            <person name="Sondergaard T.E."/>
            <person name="Sorensen J.L."/>
            <person name="Fitzpatrick D.A."/>
            <person name="Frisvad J.C."/>
            <person name="Nielsen K.L."/>
        </authorList>
    </citation>
    <scope>NUCLEOTIDE SEQUENCE</scope>
    <source>
        <strain evidence="1">IBT 29864</strain>
    </source>
</reference>
<evidence type="ECO:0000313" key="2">
    <source>
        <dbReference type="Proteomes" id="UP001147782"/>
    </source>
</evidence>
<dbReference type="RefSeq" id="XP_056552783.1">
    <property type="nucleotide sequence ID" value="XM_056700720.1"/>
</dbReference>
<dbReference type="EMBL" id="JAPZBS010000007">
    <property type="protein sequence ID" value="KAJ5368041.1"/>
    <property type="molecule type" value="Genomic_DNA"/>
</dbReference>
<sequence length="64" mass="7414">MPIAAASRTGQVRSLNELEFMEPIHSATIEFTRDNSNFRLELYLKRISRAGEVEITDDQTRFKL</sequence>
<accession>A0A9W9RX99</accession>
<evidence type="ECO:0000313" key="1">
    <source>
        <dbReference type="EMBL" id="KAJ5368041.1"/>
    </source>
</evidence>
<dbReference type="GeneID" id="81439899"/>
<reference evidence="1" key="1">
    <citation type="submission" date="2022-11" db="EMBL/GenBank/DDBJ databases">
        <authorList>
            <person name="Petersen C."/>
        </authorList>
    </citation>
    <scope>NUCLEOTIDE SEQUENCE</scope>
    <source>
        <strain evidence="1">IBT 29864</strain>
    </source>
</reference>
<gene>
    <name evidence="1" type="ORF">N7496_007801</name>
</gene>
<proteinExistence type="predicted"/>
<comment type="caution">
    <text evidence="1">The sequence shown here is derived from an EMBL/GenBank/DDBJ whole genome shotgun (WGS) entry which is preliminary data.</text>
</comment>
<dbReference type="Proteomes" id="UP001147782">
    <property type="component" value="Unassembled WGS sequence"/>
</dbReference>
<dbReference type="OrthoDB" id="4739136at2759"/>
<organism evidence="1 2">
    <name type="scientific">Penicillium cataractarum</name>
    <dbReference type="NCBI Taxonomy" id="2100454"/>
    <lineage>
        <taxon>Eukaryota</taxon>
        <taxon>Fungi</taxon>
        <taxon>Dikarya</taxon>
        <taxon>Ascomycota</taxon>
        <taxon>Pezizomycotina</taxon>
        <taxon>Eurotiomycetes</taxon>
        <taxon>Eurotiomycetidae</taxon>
        <taxon>Eurotiales</taxon>
        <taxon>Aspergillaceae</taxon>
        <taxon>Penicillium</taxon>
    </lineage>
</organism>
<keyword evidence="2" id="KW-1185">Reference proteome</keyword>